<comment type="caution">
    <text evidence="2">The sequence shown here is derived from an EMBL/GenBank/DDBJ whole genome shotgun (WGS) entry which is preliminary data.</text>
</comment>
<evidence type="ECO:0000313" key="3">
    <source>
        <dbReference type="Proteomes" id="UP000005984"/>
    </source>
</evidence>
<sequence length="200" mass="24025">MNIMNYRKQIEIHLKKSGGIITSAYCRENNIPTVYLSRLAKEGKLFRVQKGIYIIEESDYDDYYFFQYQYRKAIFSYETALFLLGVTDKIPWRIDVTVYNGYKFNEKQDTLNINYVKKSIYNLGIIQKKTMFGNIVNVYSYERILCDFIYNKEKMDTEVYVKLIRSYSKYKDKDIHSLYEIARKMGIEDKVKEVMEVVYE</sequence>
<proteinExistence type="predicted"/>
<dbReference type="eggNOG" id="COG5340">
    <property type="taxonomic scope" value="Bacteria"/>
</dbReference>
<evidence type="ECO:0000313" key="2">
    <source>
        <dbReference type="EMBL" id="EEI87325.1"/>
    </source>
</evidence>
<dbReference type="AlphaFoldDB" id="C2BCP1"/>
<feature type="domain" description="AbiEi antitoxin N-terminal" evidence="1">
    <location>
        <begin position="11"/>
        <end position="54"/>
    </location>
</feature>
<dbReference type="InterPro" id="IPR025159">
    <property type="entry name" value="AbiEi_N"/>
</dbReference>
<gene>
    <name evidence="2" type="primary">abiGI</name>
    <name evidence="2" type="ORF">HMPREF0072_0111</name>
</gene>
<dbReference type="EMBL" id="ABYO01000007">
    <property type="protein sequence ID" value="EEI87325.1"/>
    <property type="molecule type" value="Genomic_DNA"/>
</dbReference>
<protein>
    <submittedName>
        <fullName evidence="2">Abortive infection protein AbiGI</fullName>
    </submittedName>
</protein>
<dbReference type="HOGENOM" id="CLU_089333_1_1_9"/>
<reference evidence="2 3" key="1">
    <citation type="submission" date="2008-10" db="EMBL/GenBank/DDBJ databases">
        <authorList>
            <person name="Qin X."/>
            <person name="Bachman B."/>
            <person name="Battles P."/>
            <person name="Bell A."/>
            <person name="Bess C."/>
            <person name="Bickham C."/>
            <person name="Chaboub L."/>
            <person name="Chen D."/>
            <person name="Coyle M."/>
            <person name="Deiros D.R."/>
            <person name="Dinh H."/>
            <person name="Forbes L."/>
            <person name="Fowler G."/>
            <person name="Francisco L."/>
            <person name="Fu Q."/>
            <person name="Gubbala S."/>
            <person name="Hale W."/>
            <person name="Han Y."/>
            <person name="Hemphill L."/>
            <person name="Highlander S.K."/>
            <person name="Hirani K."/>
            <person name="Hogues M."/>
            <person name="Jackson L."/>
            <person name="Jakkamsetti A."/>
            <person name="Javaid M."/>
            <person name="Jiang H."/>
            <person name="Korchina V."/>
            <person name="Kovar C."/>
            <person name="Lara F."/>
            <person name="Lee S."/>
            <person name="Mata R."/>
            <person name="Mathew T."/>
            <person name="Moen C."/>
            <person name="Morales K."/>
            <person name="Munidasa M."/>
            <person name="Nazareth L."/>
            <person name="Ngo R."/>
            <person name="Nguyen L."/>
            <person name="Okwuonu G."/>
            <person name="Ongeri F."/>
            <person name="Patil S."/>
            <person name="Petrosino J."/>
            <person name="Pham C."/>
            <person name="Pham P."/>
            <person name="Pu L.-L."/>
            <person name="Puazo M."/>
            <person name="Raj R."/>
            <person name="Reid J."/>
            <person name="Rouhana J."/>
            <person name="Saada N."/>
            <person name="Shang Y."/>
            <person name="Simmons D."/>
            <person name="Thornton R."/>
            <person name="Warren J."/>
            <person name="Weissenberger G."/>
            <person name="Zhang J."/>
            <person name="Zhang L."/>
            <person name="Zhou C."/>
            <person name="Zhu D."/>
            <person name="Muzny D."/>
            <person name="Worley K."/>
            <person name="Gibbs R."/>
        </authorList>
    </citation>
    <scope>NUCLEOTIDE SEQUENCE [LARGE SCALE GENOMIC DNA]</scope>
    <source>
        <strain evidence="2 3">ATCC 51172</strain>
    </source>
</reference>
<name>C2BCP1_9FIRM</name>
<organism evidence="2 3">
    <name type="scientific">Anaerococcus lactolyticus ATCC 51172</name>
    <dbReference type="NCBI Taxonomy" id="525254"/>
    <lineage>
        <taxon>Bacteria</taxon>
        <taxon>Bacillati</taxon>
        <taxon>Bacillota</taxon>
        <taxon>Tissierellia</taxon>
        <taxon>Tissierellales</taxon>
        <taxon>Peptoniphilaceae</taxon>
        <taxon>Anaerococcus</taxon>
    </lineage>
</organism>
<dbReference type="STRING" id="525254.HMPREF0072_0111"/>
<keyword evidence="3" id="KW-1185">Reference proteome</keyword>
<evidence type="ECO:0000259" key="1">
    <source>
        <dbReference type="Pfam" id="PF13338"/>
    </source>
</evidence>
<dbReference type="Pfam" id="PF13338">
    <property type="entry name" value="AbiEi_4"/>
    <property type="match status" value="1"/>
</dbReference>
<dbReference type="Proteomes" id="UP000005984">
    <property type="component" value="Unassembled WGS sequence"/>
</dbReference>
<accession>C2BCP1</accession>